<evidence type="ECO:0000256" key="4">
    <source>
        <dbReference type="ARBA" id="ARBA00023163"/>
    </source>
</evidence>
<accession>H6LB58</accession>
<dbReference type="AlphaFoldDB" id="H6LB58"/>
<reference evidence="7" key="1">
    <citation type="submission" date="2011-07" db="EMBL/GenBank/DDBJ databases">
        <title>Complete genome sequence of Acetobacterium woodii.</title>
        <authorList>
            <person name="Poehlein A."/>
            <person name="Schmidt S."/>
            <person name="Kaster A.-K."/>
            <person name="Goenrich M."/>
            <person name="Vollmers J."/>
            <person name="Thuermer A."/>
            <person name="Gottschalk G."/>
            <person name="Thauer R.K."/>
            <person name="Daniel R."/>
            <person name="Mueller V."/>
        </authorList>
    </citation>
    <scope>NUCLEOTIDE SEQUENCE [LARGE SCALE GENOMIC DNA]</scope>
    <source>
        <strain evidence="7">ATCC 29683 / DSM 1030 / JCM 2381 / KCTC 1655 / WB1</strain>
    </source>
</reference>
<dbReference type="PANTHER" id="PTHR30126">
    <property type="entry name" value="HTH-TYPE TRANSCRIPTIONAL REGULATOR"/>
    <property type="match status" value="1"/>
</dbReference>
<evidence type="ECO:0000256" key="1">
    <source>
        <dbReference type="ARBA" id="ARBA00009437"/>
    </source>
</evidence>
<evidence type="ECO:0000313" key="7">
    <source>
        <dbReference type="Proteomes" id="UP000007177"/>
    </source>
</evidence>
<dbReference type="HOGENOM" id="CLU_039613_6_2_9"/>
<dbReference type="PROSITE" id="PS50931">
    <property type="entry name" value="HTH_LYSR"/>
    <property type="match status" value="1"/>
</dbReference>
<dbReference type="SUPFAM" id="SSF53850">
    <property type="entry name" value="Periplasmic binding protein-like II"/>
    <property type="match status" value="1"/>
</dbReference>
<sequence length="293" mass="34185">MRLTYLNTFVEVIKHQSISKAADELFLSQPAVTKQLKIIEEYYGVTLLLRHDHKTLPTREGKQLYCCAQNILTENNELLRSFKNELNDSTGHIDLIASNYPAHYILPDLIKERSQSYENITYSIKTTDSQDTYYHVRNGLFSFGFVGLKKEIPNIETLEISRASMVLVGSKQKYHFLLDQPEKIKDQNFILRAKGSGTLHEIKKRLEHLNMDRIKTFVECDSNEMVKKLILSGIGIGYFFENALKPSIDDHSLIILDEKKIERQFFYIYNTQKYKSISENSFHHYILNKYANQ</sequence>
<keyword evidence="2" id="KW-0805">Transcription regulation</keyword>
<organism evidence="6 7">
    <name type="scientific">Acetobacterium woodii (strain ATCC 29683 / DSM 1030 / JCM 2381 / KCTC 1655 / WB1)</name>
    <dbReference type="NCBI Taxonomy" id="931626"/>
    <lineage>
        <taxon>Bacteria</taxon>
        <taxon>Bacillati</taxon>
        <taxon>Bacillota</taxon>
        <taxon>Clostridia</taxon>
        <taxon>Eubacteriales</taxon>
        <taxon>Eubacteriaceae</taxon>
        <taxon>Acetobacterium</taxon>
    </lineage>
</organism>
<evidence type="ECO:0000256" key="2">
    <source>
        <dbReference type="ARBA" id="ARBA00023015"/>
    </source>
</evidence>
<keyword evidence="7" id="KW-1185">Reference proteome</keyword>
<gene>
    <name evidence="6" type="ordered locus">Awo_c08170</name>
</gene>
<dbReference type="Pfam" id="PF03466">
    <property type="entry name" value="LysR_substrate"/>
    <property type="match status" value="1"/>
</dbReference>
<dbReference type="InterPro" id="IPR005119">
    <property type="entry name" value="LysR_subst-bd"/>
</dbReference>
<feature type="domain" description="HTH lysR-type" evidence="5">
    <location>
        <begin position="1"/>
        <end position="58"/>
    </location>
</feature>
<dbReference type="GO" id="GO:0000976">
    <property type="term" value="F:transcription cis-regulatory region binding"/>
    <property type="evidence" value="ECO:0007669"/>
    <property type="project" value="TreeGrafter"/>
</dbReference>
<dbReference type="PRINTS" id="PR00039">
    <property type="entry name" value="HTHLYSR"/>
</dbReference>
<dbReference type="PANTHER" id="PTHR30126:SF64">
    <property type="entry name" value="HTH-TYPE TRANSCRIPTIONAL REGULATOR CITR"/>
    <property type="match status" value="1"/>
</dbReference>
<dbReference type="Gene3D" id="3.40.190.290">
    <property type="match status" value="1"/>
</dbReference>
<proteinExistence type="inferred from homology"/>
<keyword evidence="3" id="KW-0238">DNA-binding</keyword>
<dbReference type="Gene3D" id="1.10.10.10">
    <property type="entry name" value="Winged helix-like DNA-binding domain superfamily/Winged helix DNA-binding domain"/>
    <property type="match status" value="1"/>
</dbReference>
<protein>
    <submittedName>
        <fullName evidence="6">Transcriptional regulator LysR family</fullName>
    </submittedName>
</protein>
<keyword evidence="4" id="KW-0804">Transcription</keyword>
<dbReference type="InterPro" id="IPR000847">
    <property type="entry name" value="LysR_HTH_N"/>
</dbReference>
<dbReference type="OrthoDB" id="119203at2"/>
<dbReference type="Pfam" id="PF00126">
    <property type="entry name" value="HTH_1"/>
    <property type="match status" value="1"/>
</dbReference>
<reference evidence="6 7" key="2">
    <citation type="journal article" date="2012" name="PLoS ONE">
        <title>An ancient pathway combining carbon dioxide fixation with the generation and utilization of a sodium ion gradient for ATP synthesis.</title>
        <authorList>
            <person name="Poehlein A."/>
            <person name="Schmidt S."/>
            <person name="Kaster A.K."/>
            <person name="Goenrich M."/>
            <person name="Vollmers J."/>
            <person name="Thurmer A."/>
            <person name="Bertsch J."/>
            <person name="Schuchmann K."/>
            <person name="Voigt B."/>
            <person name="Hecker M."/>
            <person name="Daniel R."/>
            <person name="Thauer R.K."/>
            <person name="Gottschalk G."/>
            <person name="Muller V."/>
        </authorList>
    </citation>
    <scope>NUCLEOTIDE SEQUENCE [LARGE SCALE GENOMIC DNA]</scope>
    <source>
        <strain evidence="7">ATCC 29683 / DSM 1030 / JCM 2381 / KCTC 1655 / WB1</strain>
    </source>
</reference>
<dbReference type="KEGG" id="awo:Awo_c08170"/>
<dbReference type="RefSeq" id="WP_014355213.1">
    <property type="nucleotide sequence ID" value="NC_016894.1"/>
</dbReference>
<dbReference type="SUPFAM" id="SSF46785">
    <property type="entry name" value="Winged helix' DNA-binding domain"/>
    <property type="match status" value="1"/>
</dbReference>
<dbReference type="GO" id="GO:0003700">
    <property type="term" value="F:DNA-binding transcription factor activity"/>
    <property type="evidence" value="ECO:0007669"/>
    <property type="project" value="InterPro"/>
</dbReference>
<dbReference type="eggNOG" id="COG0583">
    <property type="taxonomic scope" value="Bacteria"/>
</dbReference>
<name>H6LB58_ACEWD</name>
<dbReference type="EMBL" id="CP002987">
    <property type="protein sequence ID" value="AFA47610.1"/>
    <property type="molecule type" value="Genomic_DNA"/>
</dbReference>
<evidence type="ECO:0000259" key="5">
    <source>
        <dbReference type="PROSITE" id="PS50931"/>
    </source>
</evidence>
<dbReference type="Proteomes" id="UP000007177">
    <property type="component" value="Chromosome"/>
</dbReference>
<dbReference type="STRING" id="931626.Awo_c08170"/>
<dbReference type="InterPro" id="IPR036390">
    <property type="entry name" value="WH_DNA-bd_sf"/>
</dbReference>
<dbReference type="InterPro" id="IPR036388">
    <property type="entry name" value="WH-like_DNA-bd_sf"/>
</dbReference>
<evidence type="ECO:0000313" key="6">
    <source>
        <dbReference type="EMBL" id="AFA47610.1"/>
    </source>
</evidence>
<evidence type="ECO:0000256" key="3">
    <source>
        <dbReference type="ARBA" id="ARBA00023125"/>
    </source>
</evidence>
<comment type="similarity">
    <text evidence="1">Belongs to the LysR transcriptional regulatory family.</text>
</comment>